<proteinExistence type="predicted"/>
<gene>
    <name evidence="2" type="ORF">BSTOLATCC_MIC44588</name>
</gene>
<protein>
    <recommendedName>
        <fullName evidence="4">NADH:ubiquinone reductase (H(+)-translocating)</fullName>
    </recommendedName>
</protein>
<organism evidence="2 3">
    <name type="scientific">Blepharisma stoltei</name>
    <dbReference type="NCBI Taxonomy" id="1481888"/>
    <lineage>
        <taxon>Eukaryota</taxon>
        <taxon>Sar</taxon>
        <taxon>Alveolata</taxon>
        <taxon>Ciliophora</taxon>
        <taxon>Postciliodesmatophora</taxon>
        <taxon>Heterotrichea</taxon>
        <taxon>Heterotrichida</taxon>
        <taxon>Blepharismidae</taxon>
        <taxon>Blepharisma</taxon>
    </lineage>
</organism>
<keyword evidence="1" id="KW-0812">Transmembrane</keyword>
<feature type="transmembrane region" description="Helical" evidence="1">
    <location>
        <begin position="20"/>
        <end position="39"/>
    </location>
</feature>
<accession>A0AAU9JX35</accession>
<reference evidence="2" key="1">
    <citation type="submission" date="2021-09" db="EMBL/GenBank/DDBJ databases">
        <authorList>
            <consortium name="AG Swart"/>
            <person name="Singh M."/>
            <person name="Singh A."/>
            <person name="Seah K."/>
            <person name="Emmerich C."/>
        </authorList>
    </citation>
    <scope>NUCLEOTIDE SEQUENCE</scope>
    <source>
        <strain evidence="2">ATCC30299</strain>
    </source>
</reference>
<keyword evidence="3" id="KW-1185">Reference proteome</keyword>
<dbReference type="AlphaFoldDB" id="A0AAU9JX35"/>
<keyword evidence="1" id="KW-1133">Transmembrane helix</keyword>
<evidence type="ECO:0008006" key="4">
    <source>
        <dbReference type="Google" id="ProtNLM"/>
    </source>
</evidence>
<keyword evidence="1" id="KW-0472">Membrane</keyword>
<evidence type="ECO:0000313" key="3">
    <source>
        <dbReference type="Proteomes" id="UP001162131"/>
    </source>
</evidence>
<evidence type="ECO:0000313" key="2">
    <source>
        <dbReference type="EMBL" id="CAG9327968.1"/>
    </source>
</evidence>
<dbReference type="EMBL" id="CAJZBQ010000044">
    <property type="protein sequence ID" value="CAG9327968.1"/>
    <property type="molecule type" value="Genomic_DNA"/>
</dbReference>
<name>A0AAU9JX35_9CILI</name>
<feature type="transmembrane region" description="Helical" evidence="1">
    <location>
        <begin position="51"/>
        <end position="75"/>
    </location>
</feature>
<evidence type="ECO:0000256" key="1">
    <source>
        <dbReference type="SAM" id="Phobius"/>
    </source>
</evidence>
<sequence length="78" mass="8805">MAFSVTPLLIHLKIATSVKIFLSWAILNNFSTAMLIFSLSNLGFPDKNCEFFLIMSVSSIIIKGFLISEYFLIFFSNS</sequence>
<dbReference type="Proteomes" id="UP001162131">
    <property type="component" value="Unassembled WGS sequence"/>
</dbReference>
<comment type="caution">
    <text evidence="2">The sequence shown here is derived from an EMBL/GenBank/DDBJ whole genome shotgun (WGS) entry which is preliminary data.</text>
</comment>